<sequence>MDSGTLIFFFGPFFRGDWPTDLIPASRSLPKWARINSRTGTRAPSPPTGMGSTRTPLLATSIDPLERVDPVGLLLALGVPVIYLIVYLLRASLFGSPWLPTFSTRFPYSMRTLPKTSVSNPPEKRKCPIVKLTLVVPEICCAFFCSRRPVARDPETCPSWHLMPSSRGGLGPLLHAPALAGSCLLGLPDSRGLPFSASSTFLSASSAPSSPLPGAFAASAIPASSAHAMPVARGPLGSPGQPRPSPFLVAVSLPLLFGGGGKSPP</sequence>
<dbReference type="EMBL" id="JAPMOS010000046">
    <property type="protein sequence ID" value="KAJ4457446.1"/>
    <property type="molecule type" value="Genomic_DNA"/>
</dbReference>
<accession>A0ABQ8UGA3</accession>
<comment type="caution">
    <text evidence="2">The sequence shown here is derived from an EMBL/GenBank/DDBJ whole genome shotgun (WGS) entry which is preliminary data.</text>
</comment>
<evidence type="ECO:0000313" key="3">
    <source>
        <dbReference type="Proteomes" id="UP001141327"/>
    </source>
</evidence>
<dbReference type="Proteomes" id="UP001141327">
    <property type="component" value="Unassembled WGS sequence"/>
</dbReference>
<reference evidence="2" key="1">
    <citation type="journal article" date="2022" name="bioRxiv">
        <title>Genomics of Preaxostyla Flagellates Illuminates Evolutionary Transitions and the Path Towards Mitochondrial Loss.</title>
        <authorList>
            <person name="Novak L.V.F."/>
            <person name="Treitli S.C."/>
            <person name="Pyrih J."/>
            <person name="Halakuc P."/>
            <person name="Pipaliya S.V."/>
            <person name="Vacek V."/>
            <person name="Brzon O."/>
            <person name="Soukal P."/>
            <person name="Eme L."/>
            <person name="Dacks J.B."/>
            <person name="Karnkowska A."/>
            <person name="Elias M."/>
            <person name="Hampl V."/>
        </authorList>
    </citation>
    <scope>NUCLEOTIDE SEQUENCE</scope>
    <source>
        <strain evidence="2">RCP-MX</strain>
    </source>
</reference>
<proteinExistence type="predicted"/>
<gene>
    <name evidence="2" type="ORF">PAPYR_7030</name>
</gene>
<feature type="region of interest" description="Disordered" evidence="1">
    <location>
        <begin position="36"/>
        <end position="56"/>
    </location>
</feature>
<evidence type="ECO:0000256" key="1">
    <source>
        <dbReference type="SAM" id="MobiDB-lite"/>
    </source>
</evidence>
<organism evidence="2 3">
    <name type="scientific">Paratrimastix pyriformis</name>
    <dbReference type="NCBI Taxonomy" id="342808"/>
    <lineage>
        <taxon>Eukaryota</taxon>
        <taxon>Metamonada</taxon>
        <taxon>Preaxostyla</taxon>
        <taxon>Paratrimastigidae</taxon>
        <taxon>Paratrimastix</taxon>
    </lineage>
</organism>
<evidence type="ECO:0000313" key="2">
    <source>
        <dbReference type="EMBL" id="KAJ4457446.1"/>
    </source>
</evidence>
<name>A0ABQ8UGA3_9EUKA</name>
<keyword evidence="3" id="KW-1185">Reference proteome</keyword>
<protein>
    <submittedName>
        <fullName evidence="2">Uncharacterized protein</fullName>
    </submittedName>
</protein>